<name>A0A2V0PPW7_9CHLO</name>
<comment type="caution">
    <text evidence="3">The sequence shown here is derived from an EMBL/GenBank/DDBJ whole genome shotgun (WGS) entry which is preliminary data.</text>
</comment>
<evidence type="ECO:0000256" key="2">
    <source>
        <dbReference type="ARBA" id="ARBA00023002"/>
    </source>
</evidence>
<evidence type="ECO:0000313" key="4">
    <source>
        <dbReference type="Proteomes" id="UP000247498"/>
    </source>
</evidence>
<dbReference type="OrthoDB" id="6334211at2759"/>
<dbReference type="InParanoid" id="A0A2V0PPW7"/>
<dbReference type="Proteomes" id="UP000247498">
    <property type="component" value="Unassembled WGS sequence"/>
</dbReference>
<dbReference type="PANTHER" id="PTHR43115:SF4">
    <property type="entry name" value="DEHYDROGENASE_REDUCTASE SDR FAMILY MEMBER 11"/>
    <property type="match status" value="1"/>
</dbReference>
<dbReference type="SUPFAM" id="SSF51735">
    <property type="entry name" value="NAD(P)-binding Rossmann-fold domains"/>
    <property type="match status" value="1"/>
</dbReference>
<dbReference type="GO" id="GO:0016491">
    <property type="term" value="F:oxidoreductase activity"/>
    <property type="evidence" value="ECO:0007669"/>
    <property type="project" value="UniProtKB-KW"/>
</dbReference>
<sequence>DASLFNGNTSSWVEMVSTNLLGGCMVTREVVRDMQRRGQWGHIFNAVGLSGHRIPDAAAGGTFFAATKHALRCVTEGLRQEARAAGVPLRVSGISPGLVQTEFFETRAFGDKEKARAATNGIAPLDPADVARALLWALAAPDHMEVNDIVIRPTQQLI</sequence>
<accession>A0A2V0PPW7</accession>
<dbReference type="STRING" id="307507.A0A2V0PPW7"/>
<gene>
    <name evidence="3" type="ORF">Rsub_12922</name>
</gene>
<reference evidence="3 4" key="1">
    <citation type="journal article" date="2018" name="Sci. Rep.">
        <title>Raphidocelis subcapitata (=Pseudokirchneriella subcapitata) provides an insight into genome evolution and environmental adaptations in the Sphaeropleales.</title>
        <authorList>
            <person name="Suzuki S."/>
            <person name="Yamaguchi H."/>
            <person name="Nakajima N."/>
            <person name="Kawachi M."/>
        </authorList>
    </citation>
    <scope>NUCLEOTIDE SEQUENCE [LARGE SCALE GENOMIC DNA]</scope>
    <source>
        <strain evidence="3 4">NIES-35</strain>
    </source>
</reference>
<evidence type="ECO:0000256" key="1">
    <source>
        <dbReference type="ARBA" id="ARBA00006484"/>
    </source>
</evidence>
<keyword evidence="4" id="KW-1185">Reference proteome</keyword>
<dbReference type="Gene3D" id="3.40.50.720">
    <property type="entry name" value="NAD(P)-binding Rossmann-like Domain"/>
    <property type="match status" value="1"/>
</dbReference>
<dbReference type="PANTHER" id="PTHR43115">
    <property type="entry name" value="DEHYDROGENASE/REDUCTASE SDR FAMILY MEMBER 11"/>
    <property type="match status" value="1"/>
</dbReference>
<dbReference type="InterPro" id="IPR036291">
    <property type="entry name" value="NAD(P)-bd_dom_sf"/>
</dbReference>
<dbReference type="Pfam" id="PF00106">
    <property type="entry name" value="adh_short"/>
    <property type="match status" value="1"/>
</dbReference>
<organism evidence="3 4">
    <name type="scientific">Raphidocelis subcapitata</name>
    <dbReference type="NCBI Taxonomy" id="307507"/>
    <lineage>
        <taxon>Eukaryota</taxon>
        <taxon>Viridiplantae</taxon>
        <taxon>Chlorophyta</taxon>
        <taxon>core chlorophytes</taxon>
        <taxon>Chlorophyceae</taxon>
        <taxon>CS clade</taxon>
        <taxon>Sphaeropleales</taxon>
        <taxon>Selenastraceae</taxon>
        <taxon>Raphidocelis</taxon>
    </lineage>
</organism>
<comment type="similarity">
    <text evidence="1">Belongs to the short-chain dehydrogenases/reductases (SDR) family.</text>
</comment>
<dbReference type="EMBL" id="BDRX01000192">
    <property type="protein sequence ID" value="GBG00101.1"/>
    <property type="molecule type" value="Genomic_DNA"/>
</dbReference>
<keyword evidence="2" id="KW-0560">Oxidoreductase</keyword>
<dbReference type="AlphaFoldDB" id="A0A2V0PPW7"/>
<evidence type="ECO:0000313" key="3">
    <source>
        <dbReference type="EMBL" id="GBG00101.1"/>
    </source>
</evidence>
<feature type="non-terminal residue" evidence="3">
    <location>
        <position position="1"/>
    </location>
</feature>
<protein>
    <submittedName>
        <fullName evidence="3">Short-chain dehydrogenase</fullName>
    </submittedName>
</protein>
<proteinExistence type="inferred from homology"/>
<dbReference type="InterPro" id="IPR002347">
    <property type="entry name" value="SDR_fam"/>
</dbReference>